<comment type="caution">
    <text evidence="2">The sequence shown here is derived from an EMBL/GenBank/DDBJ whole genome shotgun (WGS) entry which is preliminary data.</text>
</comment>
<dbReference type="EMBL" id="LSSM01001696">
    <property type="protein sequence ID" value="OMJ25136.1"/>
    <property type="molecule type" value="Genomic_DNA"/>
</dbReference>
<keyword evidence="3" id="KW-1185">Reference proteome</keyword>
<reference evidence="3" key="1">
    <citation type="submission" date="2017-01" db="EMBL/GenBank/DDBJ databases">
        <authorList>
            <person name="Wang Y."/>
            <person name="White M."/>
            <person name="Kvist S."/>
            <person name="Moncalvo J.-M."/>
        </authorList>
    </citation>
    <scope>NUCLEOTIDE SEQUENCE [LARGE SCALE GENOMIC DNA]</scope>
    <source>
        <strain evidence="3">ID-206-W2</strain>
    </source>
</reference>
<dbReference type="OrthoDB" id="2448050at2759"/>
<proteinExistence type="predicted"/>
<evidence type="ECO:0000256" key="1">
    <source>
        <dbReference type="SAM" id="MobiDB-lite"/>
    </source>
</evidence>
<evidence type="ECO:0000313" key="3">
    <source>
        <dbReference type="Proteomes" id="UP000187429"/>
    </source>
</evidence>
<name>A0A1R1YEM6_9FUNG</name>
<dbReference type="Proteomes" id="UP000187429">
    <property type="component" value="Unassembled WGS sequence"/>
</dbReference>
<sequence length="187" mass="21755">MCCTNFIGNRFLSAKEEERRVINSEPSSGSTDEDQTDSSTDEESDNDIQVLLSLERHEVKGLDSYEIDYDHTLPYSENNMIIEEINNKIEETDLSEQQKVRVKDLIIQNIKLFPKSHLEMLGIKDSEYELVIPPEQPPIYTRLRKYSKKEKDVIKSEITKMLDNKVIEPSTSHWAFPPRSFSVTKDR</sequence>
<feature type="compositionally biased region" description="Acidic residues" evidence="1">
    <location>
        <begin position="31"/>
        <end position="46"/>
    </location>
</feature>
<dbReference type="Gene3D" id="3.10.10.10">
    <property type="entry name" value="HIV Type 1 Reverse Transcriptase, subunit A, domain 1"/>
    <property type="match status" value="1"/>
</dbReference>
<gene>
    <name evidence="2" type="ORF">AYI69_g4392</name>
</gene>
<dbReference type="AlphaFoldDB" id="A0A1R1YEM6"/>
<protein>
    <recommendedName>
        <fullName evidence="4">Retrovirus-related Pol polyprotein from transposon</fullName>
    </recommendedName>
</protein>
<organism evidence="2 3">
    <name type="scientific">Smittium culicis</name>
    <dbReference type="NCBI Taxonomy" id="133412"/>
    <lineage>
        <taxon>Eukaryota</taxon>
        <taxon>Fungi</taxon>
        <taxon>Fungi incertae sedis</taxon>
        <taxon>Zoopagomycota</taxon>
        <taxon>Kickxellomycotina</taxon>
        <taxon>Harpellomycetes</taxon>
        <taxon>Harpellales</taxon>
        <taxon>Legeriomycetaceae</taxon>
        <taxon>Smittium</taxon>
    </lineage>
</organism>
<evidence type="ECO:0000313" key="2">
    <source>
        <dbReference type="EMBL" id="OMJ25136.1"/>
    </source>
</evidence>
<dbReference type="SUPFAM" id="SSF56672">
    <property type="entry name" value="DNA/RNA polymerases"/>
    <property type="match status" value="1"/>
</dbReference>
<dbReference type="InterPro" id="IPR043502">
    <property type="entry name" value="DNA/RNA_pol_sf"/>
</dbReference>
<accession>A0A1R1YEM6</accession>
<feature type="region of interest" description="Disordered" evidence="1">
    <location>
        <begin position="17"/>
        <end position="46"/>
    </location>
</feature>
<evidence type="ECO:0008006" key="4">
    <source>
        <dbReference type="Google" id="ProtNLM"/>
    </source>
</evidence>